<dbReference type="CDD" id="cd21631">
    <property type="entry name" value="RHH_CopG_NikR-like"/>
    <property type="match status" value="1"/>
</dbReference>
<dbReference type="AlphaFoldDB" id="A0A4R4VU64"/>
<dbReference type="Proteomes" id="UP000295258">
    <property type="component" value="Unassembled WGS sequence"/>
</dbReference>
<accession>A0A4R4VU64</accession>
<dbReference type="EMBL" id="SMKO01000016">
    <property type="protein sequence ID" value="TDD09492.1"/>
    <property type="molecule type" value="Genomic_DNA"/>
</dbReference>
<name>A0A4R4VU64_9ACTN</name>
<evidence type="ECO:0000313" key="2">
    <source>
        <dbReference type="Proteomes" id="UP000295258"/>
    </source>
</evidence>
<keyword evidence="2" id="KW-1185">Reference proteome</keyword>
<evidence type="ECO:0000313" key="1">
    <source>
        <dbReference type="EMBL" id="TDD09492.1"/>
    </source>
</evidence>
<reference evidence="1 2" key="1">
    <citation type="submission" date="2019-03" db="EMBL/GenBank/DDBJ databases">
        <title>Draft genome sequences of novel Actinobacteria.</title>
        <authorList>
            <person name="Sahin N."/>
            <person name="Ay H."/>
            <person name="Saygin H."/>
        </authorList>
    </citation>
    <scope>NUCLEOTIDE SEQUENCE [LARGE SCALE GENOMIC DNA]</scope>
    <source>
        <strain evidence="1 2">KC310</strain>
    </source>
</reference>
<proteinExistence type="predicted"/>
<gene>
    <name evidence="1" type="ORF">E1292_09365</name>
</gene>
<dbReference type="InterPro" id="IPR010985">
    <property type="entry name" value="Ribbon_hlx_hlx"/>
</dbReference>
<sequence length="94" mass="9986">MIAGAAGAPGYRGKVPEVSLYLPEDVLSRVAEAARAHEMSEGDYIREAVTRALAEEVVGERPRPRLPLFDSGDPSFAGSVDDILAQGFGRDGLD</sequence>
<comment type="caution">
    <text evidence="1">The sequence shown here is derived from an EMBL/GenBank/DDBJ whole genome shotgun (WGS) entry which is preliminary data.</text>
</comment>
<dbReference type="SUPFAM" id="SSF47598">
    <property type="entry name" value="Ribbon-helix-helix"/>
    <property type="match status" value="1"/>
</dbReference>
<organism evidence="1 2">
    <name type="scientific">Nonomuraea deserti</name>
    <dbReference type="NCBI Taxonomy" id="1848322"/>
    <lineage>
        <taxon>Bacteria</taxon>
        <taxon>Bacillati</taxon>
        <taxon>Actinomycetota</taxon>
        <taxon>Actinomycetes</taxon>
        <taxon>Streptosporangiales</taxon>
        <taxon>Streptosporangiaceae</taxon>
        <taxon>Nonomuraea</taxon>
    </lineage>
</organism>
<protein>
    <submittedName>
        <fullName evidence="1">Ribbon-helix-helix protein, CopG family</fullName>
    </submittedName>
</protein>
<dbReference type="GO" id="GO:0006355">
    <property type="term" value="P:regulation of DNA-templated transcription"/>
    <property type="evidence" value="ECO:0007669"/>
    <property type="project" value="InterPro"/>
</dbReference>